<evidence type="ECO:0000256" key="11">
    <source>
        <dbReference type="RuleBase" id="RU003658"/>
    </source>
</evidence>
<keyword evidence="8 9" id="KW-0413">Isomerase</keyword>
<keyword evidence="6 9" id="KW-0028">Amino-acid biosynthesis</keyword>
<dbReference type="EMBL" id="WBVQ01000002">
    <property type="protein sequence ID" value="KAB2815750.1"/>
    <property type="molecule type" value="Genomic_DNA"/>
</dbReference>
<keyword evidence="5 9" id="KW-0963">Cytoplasm</keyword>
<comment type="similarity">
    <text evidence="4 9 10">Belongs to the HisA/HisF family.</text>
</comment>
<proteinExistence type="inferred from homology"/>
<reference evidence="12 13" key="1">
    <citation type="submission" date="2019-10" db="EMBL/GenBank/DDBJ databases">
        <title>Genome sequence of Phaeocystidibacter marisrubri JCM30614 (type strain).</title>
        <authorList>
            <person name="Bowman J.P."/>
        </authorList>
    </citation>
    <scope>NUCLEOTIDE SEQUENCE [LARGE SCALE GENOMIC DNA]</scope>
    <source>
        <strain evidence="12 13">JCM 30614</strain>
    </source>
</reference>
<evidence type="ECO:0000256" key="4">
    <source>
        <dbReference type="ARBA" id="ARBA00009667"/>
    </source>
</evidence>
<dbReference type="OrthoDB" id="9807749at2"/>
<comment type="subcellular location">
    <subcellularLocation>
        <location evidence="2 9 11">Cytoplasm</location>
    </subcellularLocation>
</comment>
<name>A0A6L3ZDK1_9FLAO</name>
<dbReference type="SUPFAM" id="SSF51366">
    <property type="entry name" value="Ribulose-phoshate binding barrel"/>
    <property type="match status" value="1"/>
</dbReference>
<dbReference type="FunFam" id="3.20.20.70:FF:000009">
    <property type="entry name" value="1-(5-phosphoribosyl)-5-[(5-phosphoribosylamino)methylideneamino] imidazole-4-carboxamide isomerase"/>
    <property type="match status" value="1"/>
</dbReference>
<dbReference type="GO" id="GO:0000162">
    <property type="term" value="P:L-tryptophan biosynthetic process"/>
    <property type="evidence" value="ECO:0007669"/>
    <property type="project" value="TreeGrafter"/>
</dbReference>
<dbReference type="CDD" id="cd04732">
    <property type="entry name" value="HisA"/>
    <property type="match status" value="1"/>
</dbReference>
<evidence type="ECO:0000313" key="12">
    <source>
        <dbReference type="EMBL" id="KAB2815750.1"/>
    </source>
</evidence>
<evidence type="ECO:0000256" key="7">
    <source>
        <dbReference type="ARBA" id="ARBA00023102"/>
    </source>
</evidence>
<dbReference type="EC" id="5.3.1.16" evidence="9 11"/>
<dbReference type="GO" id="GO:0000105">
    <property type="term" value="P:L-histidine biosynthetic process"/>
    <property type="evidence" value="ECO:0007669"/>
    <property type="project" value="UniProtKB-UniRule"/>
</dbReference>
<dbReference type="AlphaFoldDB" id="A0A6L3ZDK1"/>
<dbReference type="Proteomes" id="UP000484164">
    <property type="component" value="Unassembled WGS sequence"/>
</dbReference>
<evidence type="ECO:0000256" key="3">
    <source>
        <dbReference type="ARBA" id="ARBA00005133"/>
    </source>
</evidence>
<evidence type="ECO:0000256" key="9">
    <source>
        <dbReference type="HAMAP-Rule" id="MF_01014"/>
    </source>
</evidence>
<comment type="catalytic activity">
    <reaction evidence="1 9 11">
        <text>1-(5-phospho-beta-D-ribosyl)-5-[(5-phospho-beta-D-ribosylamino)methylideneamino]imidazole-4-carboxamide = 5-[(5-phospho-1-deoxy-D-ribulos-1-ylimino)methylamino]-1-(5-phospho-beta-D-ribosyl)imidazole-4-carboxamide</text>
        <dbReference type="Rhea" id="RHEA:15469"/>
        <dbReference type="ChEBI" id="CHEBI:58435"/>
        <dbReference type="ChEBI" id="CHEBI:58525"/>
        <dbReference type="EC" id="5.3.1.16"/>
    </reaction>
</comment>
<evidence type="ECO:0000256" key="5">
    <source>
        <dbReference type="ARBA" id="ARBA00022490"/>
    </source>
</evidence>
<dbReference type="Gene3D" id="3.20.20.70">
    <property type="entry name" value="Aldolase class I"/>
    <property type="match status" value="1"/>
</dbReference>
<evidence type="ECO:0000313" key="13">
    <source>
        <dbReference type="Proteomes" id="UP000484164"/>
    </source>
</evidence>
<evidence type="ECO:0000256" key="10">
    <source>
        <dbReference type="RuleBase" id="RU003657"/>
    </source>
</evidence>
<dbReference type="InterPro" id="IPR006062">
    <property type="entry name" value="His_biosynth"/>
</dbReference>
<dbReference type="InterPro" id="IPR006063">
    <property type="entry name" value="HisA_bact_arch"/>
</dbReference>
<dbReference type="NCBIfam" id="TIGR00007">
    <property type="entry name" value="1-(5-phosphoribosyl)-5-[(5-phosphoribosylamino)methylideneamino]imidazole-4-carboxamide isomerase"/>
    <property type="match status" value="1"/>
</dbReference>
<dbReference type="GO" id="GO:0005737">
    <property type="term" value="C:cytoplasm"/>
    <property type="evidence" value="ECO:0007669"/>
    <property type="project" value="UniProtKB-SubCell"/>
</dbReference>
<dbReference type="HAMAP" id="MF_01014">
    <property type="entry name" value="HisA"/>
    <property type="match status" value="1"/>
</dbReference>
<feature type="active site" description="Proton acceptor" evidence="9">
    <location>
        <position position="8"/>
    </location>
</feature>
<keyword evidence="13" id="KW-1185">Reference proteome</keyword>
<evidence type="ECO:0000256" key="8">
    <source>
        <dbReference type="ARBA" id="ARBA00023235"/>
    </source>
</evidence>
<dbReference type="Pfam" id="PF00977">
    <property type="entry name" value="His_biosynth"/>
    <property type="match status" value="1"/>
</dbReference>
<organism evidence="12 13">
    <name type="scientific">Phaeocystidibacter marisrubri</name>
    <dbReference type="NCBI Taxonomy" id="1577780"/>
    <lineage>
        <taxon>Bacteria</taxon>
        <taxon>Pseudomonadati</taxon>
        <taxon>Bacteroidota</taxon>
        <taxon>Flavobacteriia</taxon>
        <taxon>Flavobacteriales</taxon>
        <taxon>Phaeocystidibacteraceae</taxon>
        <taxon>Phaeocystidibacter</taxon>
    </lineage>
</organism>
<evidence type="ECO:0000256" key="2">
    <source>
        <dbReference type="ARBA" id="ARBA00004496"/>
    </source>
</evidence>
<dbReference type="RefSeq" id="WP_151693180.1">
    <property type="nucleotide sequence ID" value="NZ_BMGX01000001.1"/>
</dbReference>
<comment type="pathway">
    <text evidence="3 9 11">Amino-acid biosynthesis; L-histidine biosynthesis; L-histidine from 5-phospho-alpha-D-ribose 1-diphosphate: step 4/9.</text>
</comment>
<dbReference type="UniPathway" id="UPA00031">
    <property type="reaction ID" value="UER00009"/>
</dbReference>
<comment type="caution">
    <text evidence="12">The sequence shown here is derived from an EMBL/GenBank/DDBJ whole genome shotgun (WGS) entry which is preliminary data.</text>
</comment>
<keyword evidence="7 9" id="KW-0368">Histidine biosynthesis</keyword>
<gene>
    <name evidence="9 12" type="primary">hisA</name>
    <name evidence="12" type="ORF">F8C82_08605</name>
</gene>
<dbReference type="InterPro" id="IPR044524">
    <property type="entry name" value="Isoase_HisA-like"/>
</dbReference>
<dbReference type="PANTHER" id="PTHR43090">
    <property type="entry name" value="1-(5-PHOSPHORIBOSYL)-5-[(5-PHOSPHORIBOSYLAMINO)METHYLIDENEAMINO] IMIDAZOLE-4-CARBOXAMIDE ISOMERASE"/>
    <property type="match status" value="1"/>
</dbReference>
<dbReference type="PANTHER" id="PTHR43090:SF2">
    <property type="entry name" value="1-(5-PHOSPHORIBOSYL)-5-[(5-PHOSPHORIBOSYLAMINO)METHYLIDENEAMINO] IMIDAZOLE-4-CARBOXAMIDE ISOMERASE"/>
    <property type="match status" value="1"/>
</dbReference>
<dbReference type="InterPro" id="IPR011060">
    <property type="entry name" value="RibuloseP-bd_barrel"/>
</dbReference>
<feature type="active site" description="Proton donor" evidence="9">
    <location>
        <position position="130"/>
    </location>
</feature>
<dbReference type="InterPro" id="IPR013785">
    <property type="entry name" value="Aldolase_TIM"/>
</dbReference>
<sequence length="237" mass="25572">MKIIPAIDILNGKCVRLTQGDYGKPTVYNQSPLEVALELEANGIQHVHVVDLDGAASQKIVNQRTLEQIATRTRLIVDFGGGIKSDADIQIALNSGATQVTLGSIAALDRETTLRWLEHYGPSKMILGADFKNGRIATSGWNETSSLELLPFILDYENEGIQSCICTDISKDGMMAGPSMDIYAKILQQTNVDLIASGGISSLSDIMALSNLGCFGAIVGKALYEGKIRLKDLRELC</sequence>
<evidence type="ECO:0000256" key="6">
    <source>
        <dbReference type="ARBA" id="ARBA00022605"/>
    </source>
</evidence>
<evidence type="ECO:0000256" key="1">
    <source>
        <dbReference type="ARBA" id="ARBA00000901"/>
    </source>
</evidence>
<dbReference type="GO" id="GO:0003949">
    <property type="term" value="F:1-(5-phosphoribosyl)-5-[(5-phosphoribosylamino)methylideneamino]imidazole-4-carboxamide isomerase activity"/>
    <property type="evidence" value="ECO:0007669"/>
    <property type="project" value="UniProtKB-UniRule"/>
</dbReference>
<dbReference type="InterPro" id="IPR023016">
    <property type="entry name" value="HisA/PriA"/>
</dbReference>
<accession>A0A6L3ZDK1</accession>
<protein>
    <recommendedName>
        <fullName evidence="9 11">1-(5-phosphoribosyl)-5-[(5-phosphoribosylamino)methylideneamino] imidazole-4-carboxamide isomerase</fullName>
        <ecNumber evidence="9 11">5.3.1.16</ecNumber>
    </recommendedName>
    <alternativeName>
        <fullName evidence="9">Phosphoribosylformimino-5-aminoimidazole carboxamide ribotide isomerase</fullName>
    </alternativeName>
</protein>